<dbReference type="PANTHER" id="PTHR34979:SF1">
    <property type="entry name" value="INNER MEMBRANE PROTEIN YGAZ"/>
    <property type="match status" value="1"/>
</dbReference>
<evidence type="ECO:0000313" key="9">
    <source>
        <dbReference type="EMBL" id="SFQ16863.1"/>
    </source>
</evidence>
<evidence type="ECO:0000256" key="1">
    <source>
        <dbReference type="ARBA" id="ARBA00004651"/>
    </source>
</evidence>
<reference evidence="9 10" key="1">
    <citation type="submission" date="2016-10" db="EMBL/GenBank/DDBJ databases">
        <authorList>
            <person name="de Groot N.N."/>
        </authorList>
    </citation>
    <scope>NUCLEOTIDE SEQUENCE [LARGE SCALE GENOMIC DNA]</scope>
    <source>
        <strain evidence="9 10">DSM 15893</strain>
    </source>
</reference>
<gene>
    <name evidence="9" type="ORF">SAMN03084138_04238</name>
</gene>
<evidence type="ECO:0000256" key="7">
    <source>
        <dbReference type="ARBA" id="ARBA00023136"/>
    </source>
</evidence>
<proteinExistence type="inferred from homology"/>
<keyword evidence="7 8" id="KW-0472">Membrane</keyword>
<dbReference type="RefSeq" id="WP_017015190.1">
    <property type="nucleotide sequence ID" value="NZ_FOWR01000046.1"/>
</dbReference>
<keyword evidence="4" id="KW-1003">Cell membrane</keyword>
<name>A0A1I5WAU7_9GAMM</name>
<accession>A0A1I5WAU7</accession>
<keyword evidence="5 8" id="KW-0812">Transmembrane</keyword>
<comment type="subcellular location">
    <subcellularLocation>
        <location evidence="1">Cell membrane</location>
        <topology evidence="1">Multi-pass membrane protein</topology>
    </subcellularLocation>
</comment>
<dbReference type="EMBL" id="FOWR01000046">
    <property type="protein sequence ID" value="SFQ16863.1"/>
    <property type="molecule type" value="Genomic_DNA"/>
</dbReference>
<dbReference type="AlphaFoldDB" id="A0A1I5WAU7"/>
<evidence type="ECO:0000256" key="5">
    <source>
        <dbReference type="ARBA" id="ARBA00022692"/>
    </source>
</evidence>
<dbReference type="STRING" id="1121869.SAMN03084138_04238"/>
<feature type="transmembrane region" description="Helical" evidence="8">
    <location>
        <begin position="20"/>
        <end position="39"/>
    </location>
</feature>
<evidence type="ECO:0000256" key="2">
    <source>
        <dbReference type="ARBA" id="ARBA00010735"/>
    </source>
</evidence>
<keyword evidence="3" id="KW-0813">Transport</keyword>
<evidence type="ECO:0000256" key="8">
    <source>
        <dbReference type="SAM" id="Phobius"/>
    </source>
</evidence>
<dbReference type="InterPro" id="IPR011606">
    <property type="entry name" value="Brnchd-chn_aa_trnsp_permease"/>
</dbReference>
<evidence type="ECO:0000256" key="4">
    <source>
        <dbReference type="ARBA" id="ARBA00022475"/>
    </source>
</evidence>
<evidence type="ECO:0000313" key="10">
    <source>
        <dbReference type="Proteomes" id="UP000182692"/>
    </source>
</evidence>
<dbReference type="GO" id="GO:1903785">
    <property type="term" value="P:L-valine transmembrane transport"/>
    <property type="evidence" value="ECO:0007669"/>
    <property type="project" value="TreeGrafter"/>
</dbReference>
<feature type="transmembrane region" description="Helical" evidence="8">
    <location>
        <begin position="168"/>
        <end position="186"/>
    </location>
</feature>
<feature type="transmembrane region" description="Helical" evidence="8">
    <location>
        <begin position="136"/>
        <end position="156"/>
    </location>
</feature>
<feature type="transmembrane region" description="Helical" evidence="8">
    <location>
        <begin position="76"/>
        <end position="94"/>
    </location>
</feature>
<dbReference type="PANTHER" id="PTHR34979">
    <property type="entry name" value="INNER MEMBRANE PROTEIN YGAZ"/>
    <property type="match status" value="1"/>
</dbReference>
<dbReference type="GeneID" id="35873257"/>
<sequence length="257" mass="27796">MNQDSSLPRERIWLSAVSDMLPLSLAVVPWGILCGSLAIQAGMTPFQAQAMSLFVFAGAAQLSGTSMIGASAPVSTLFGSTFVISARHLLYSVNMRQHIRALPLRWRLPLGFLLTDEMYVVSAAHTERTGTFCPYFALYTGGFFYLCWNLATLVGVIGGSQFDNIEEFGLEFAIAATFIALVIPTIKDIPVAVSVLVSALMMVIFTLIGIENALLIAAILGMVAGFTTESLMPKKINTESIEQAEQTANRSRETEGE</sequence>
<feature type="transmembrane region" description="Helical" evidence="8">
    <location>
        <begin position="192"/>
        <end position="225"/>
    </location>
</feature>
<dbReference type="OrthoDB" id="3177005at2"/>
<organism evidence="9 10">
    <name type="scientific">Enterovibrio norvegicus DSM 15893</name>
    <dbReference type="NCBI Taxonomy" id="1121869"/>
    <lineage>
        <taxon>Bacteria</taxon>
        <taxon>Pseudomonadati</taxon>
        <taxon>Pseudomonadota</taxon>
        <taxon>Gammaproteobacteria</taxon>
        <taxon>Vibrionales</taxon>
        <taxon>Vibrionaceae</taxon>
        <taxon>Enterovibrio</taxon>
    </lineage>
</organism>
<comment type="similarity">
    <text evidence="2">Belongs to the AzlC family.</text>
</comment>
<dbReference type="GO" id="GO:0005886">
    <property type="term" value="C:plasma membrane"/>
    <property type="evidence" value="ECO:0007669"/>
    <property type="project" value="UniProtKB-SubCell"/>
</dbReference>
<dbReference type="Proteomes" id="UP000182692">
    <property type="component" value="Unassembled WGS sequence"/>
</dbReference>
<dbReference type="Pfam" id="PF03591">
    <property type="entry name" value="AzlC"/>
    <property type="match status" value="1"/>
</dbReference>
<evidence type="ECO:0000256" key="3">
    <source>
        <dbReference type="ARBA" id="ARBA00022448"/>
    </source>
</evidence>
<protein>
    <submittedName>
        <fullName evidence="9">4-azaleucine resistance probable transporter AzlC</fullName>
    </submittedName>
</protein>
<keyword evidence="6 8" id="KW-1133">Transmembrane helix</keyword>
<evidence type="ECO:0000256" key="6">
    <source>
        <dbReference type="ARBA" id="ARBA00022989"/>
    </source>
</evidence>